<dbReference type="Gene3D" id="3.40.720.10">
    <property type="entry name" value="Alkaline Phosphatase, subunit A"/>
    <property type="match status" value="1"/>
</dbReference>
<dbReference type="Proteomes" id="UP000318626">
    <property type="component" value="Chromosome"/>
</dbReference>
<dbReference type="PANTHER" id="PTHR43737:SF1">
    <property type="entry name" value="DUF1501 DOMAIN-CONTAINING PROTEIN"/>
    <property type="match status" value="1"/>
</dbReference>
<name>A0A518CE60_9BACT</name>
<dbReference type="Pfam" id="PF07394">
    <property type="entry name" value="DUF1501"/>
    <property type="match status" value="1"/>
</dbReference>
<dbReference type="PANTHER" id="PTHR43737">
    <property type="entry name" value="BLL7424 PROTEIN"/>
    <property type="match status" value="1"/>
</dbReference>
<evidence type="ECO:0008006" key="3">
    <source>
        <dbReference type="Google" id="ProtNLM"/>
    </source>
</evidence>
<accession>A0A518CE60</accession>
<dbReference type="InterPro" id="IPR010869">
    <property type="entry name" value="DUF1501"/>
</dbReference>
<proteinExistence type="predicted"/>
<reference evidence="2" key="1">
    <citation type="submission" date="2019-02" db="EMBL/GenBank/DDBJ databases">
        <title>Deep-cultivation of Planctomycetes and their phenomic and genomic characterization uncovers novel biology.</title>
        <authorList>
            <person name="Wiegand S."/>
            <person name="Jogler M."/>
            <person name="Boedeker C."/>
            <person name="Pinto D."/>
            <person name="Vollmers J."/>
            <person name="Rivas-Marin E."/>
            <person name="Kohn T."/>
            <person name="Peeters S.H."/>
            <person name="Heuer A."/>
            <person name="Rast P."/>
            <person name="Oberbeckmann S."/>
            <person name="Bunk B."/>
            <person name="Jeske O."/>
            <person name="Meyerdierks A."/>
            <person name="Storesund J.E."/>
            <person name="Kallscheuer N."/>
            <person name="Luecker S."/>
            <person name="Lage O.M."/>
            <person name="Pohl T."/>
            <person name="Merkel B.J."/>
            <person name="Hornburger P."/>
            <person name="Mueller R.-W."/>
            <person name="Bruemmer F."/>
            <person name="Labrenz M."/>
            <person name="Spormann A.M."/>
            <person name="Op den Camp H."/>
            <person name="Overmann J."/>
            <person name="Amann R."/>
            <person name="Jetten M.S.M."/>
            <person name="Mascher T."/>
            <person name="Medema M.H."/>
            <person name="Devos D.P."/>
            <person name="Kaster A.-K."/>
            <person name="Ovreas L."/>
            <person name="Rohde M."/>
            <person name="Galperin M.Y."/>
            <person name="Jogler C."/>
        </authorList>
    </citation>
    <scope>NUCLEOTIDE SEQUENCE [LARGE SCALE GENOMIC DNA]</scope>
    <source>
        <strain evidence="2">Pan97</strain>
    </source>
</reference>
<dbReference type="SUPFAM" id="SSF53649">
    <property type="entry name" value="Alkaline phosphatase-like"/>
    <property type="match status" value="1"/>
</dbReference>
<dbReference type="OrthoDB" id="127333at2"/>
<sequence length="483" mass="53072">MPLIESFFPVFDMSMNRRALFHTAGLGIGAMALNCLLKQDQVWGSPSSVKNTQMPHFKPTAKSVIFLFMSGGPGHVDTWDPKPRLSKMDGEYVPASIVANVPNIPRSGVHSKLMASPFRFNRHGQSGIEVSDLMPHTARHVDDICVFRSLNHRIPVHGPGECITLTGSGLGDRPSMGAWVTYGLGSPAQNLPGFVMLSSNENGPAPQRPGWASGFLPARYQGTVLDAQQGIPYSEMPQLYSEIDRRQQLEFIHWMNQQHLEQQAQNSELQARIESYELGFRMQMEAPDVLDLSSESAETQQNYGIHEKATAAFGRQCLLARRLVEQGVRFIQLRNGGWDAHGSLKSNHIARCKATDQPVAALLDDLKQRGMLDDTLVVWGGEFGRTPTTEGTRTGDARGRDHSPAGYTMWLAGGGIEGGQVIGATDELGFVPVERPLSPHDLHATILHTLGIDQHQLIYPHNNRQEIPTVLGGEVIQEALKSG</sequence>
<dbReference type="KEGG" id="bvo:Pan97_45770"/>
<dbReference type="AlphaFoldDB" id="A0A518CE60"/>
<dbReference type="InterPro" id="IPR017850">
    <property type="entry name" value="Alkaline_phosphatase_core_sf"/>
</dbReference>
<protein>
    <recommendedName>
        <fullName evidence="3">Sulfatase</fullName>
    </recommendedName>
</protein>
<organism evidence="1 2">
    <name type="scientific">Bremerella volcania</name>
    <dbReference type="NCBI Taxonomy" id="2527984"/>
    <lineage>
        <taxon>Bacteria</taxon>
        <taxon>Pseudomonadati</taxon>
        <taxon>Planctomycetota</taxon>
        <taxon>Planctomycetia</taxon>
        <taxon>Pirellulales</taxon>
        <taxon>Pirellulaceae</taxon>
        <taxon>Bremerella</taxon>
    </lineage>
</organism>
<dbReference type="EMBL" id="CP036289">
    <property type="protein sequence ID" value="QDU77507.1"/>
    <property type="molecule type" value="Genomic_DNA"/>
</dbReference>
<evidence type="ECO:0000313" key="1">
    <source>
        <dbReference type="EMBL" id="QDU77507.1"/>
    </source>
</evidence>
<keyword evidence="2" id="KW-1185">Reference proteome</keyword>
<evidence type="ECO:0000313" key="2">
    <source>
        <dbReference type="Proteomes" id="UP000318626"/>
    </source>
</evidence>
<gene>
    <name evidence="1" type="ORF">Pan97_45770</name>
</gene>